<reference evidence="2 3" key="1">
    <citation type="journal article" date="2008" name="Int. J. Syst. Evol. Microbiol.">
        <title>Description of Roseateles aquatilis sp. nov. and Roseateles terrae sp. nov., in the class Betaproteobacteria, and emended description of the genus Roseateles.</title>
        <authorList>
            <person name="Gomila M."/>
            <person name="Bowien B."/>
            <person name="Falsen E."/>
            <person name="Moore E.R."/>
            <person name="Lalucat J."/>
        </authorList>
    </citation>
    <scope>NUCLEOTIDE SEQUENCE [LARGE SCALE GENOMIC DNA]</scope>
    <source>
        <strain evidence="2 3">CCUG 48205</strain>
    </source>
</reference>
<dbReference type="AlphaFoldDB" id="A0A246J4E1"/>
<evidence type="ECO:0000313" key="3">
    <source>
        <dbReference type="Proteomes" id="UP000197468"/>
    </source>
</evidence>
<dbReference type="SUPFAM" id="SSF69118">
    <property type="entry name" value="AhpD-like"/>
    <property type="match status" value="1"/>
</dbReference>
<dbReference type="GO" id="GO:0051920">
    <property type="term" value="F:peroxiredoxin activity"/>
    <property type="evidence" value="ECO:0007669"/>
    <property type="project" value="InterPro"/>
</dbReference>
<organism evidence="2 3">
    <name type="scientific">Roseateles aquatilis</name>
    <dbReference type="NCBI Taxonomy" id="431061"/>
    <lineage>
        <taxon>Bacteria</taxon>
        <taxon>Pseudomonadati</taxon>
        <taxon>Pseudomonadota</taxon>
        <taxon>Betaproteobacteria</taxon>
        <taxon>Burkholderiales</taxon>
        <taxon>Sphaerotilaceae</taxon>
        <taxon>Roseateles</taxon>
    </lineage>
</organism>
<dbReference type="OrthoDB" id="9801400at2"/>
<protein>
    <recommendedName>
        <fullName evidence="1">Carboxymuconolactone decarboxylase-like domain-containing protein</fullName>
    </recommendedName>
</protein>
<keyword evidence="3" id="KW-1185">Reference proteome</keyword>
<proteinExistence type="predicted"/>
<dbReference type="InterPro" id="IPR029032">
    <property type="entry name" value="AhpD-like"/>
</dbReference>
<dbReference type="Pfam" id="PF02627">
    <property type="entry name" value="CMD"/>
    <property type="match status" value="1"/>
</dbReference>
<dbReference type="EMBL" id="NIOF01000009">
    <property type="protein sequence ID" value="OWQ87471.1"/>
    <property type="molecule type" value="Genomic_DNA"/>
</dbReference>
<dbReference type="Gene3D" id="1.20.1290.10">
    <property type="entry name" value="AhpD-like"/>
    <property type="match status" value="1"/>
</dbReference>
<dbReference type="RefSeq" id="WP_088386254.1">
    <property type="nucleotide sequence ID" value="NZ_NIOF01000009.1"/>
</dbReference>
<evidence type="ECO:0000259" key="1">
    <source>
        <dbReference type="Pfam" id="PF02627"/>
    </source>
</evidence>
<comment type="caution">
    <text evidence="2">The sequence shown here is derived from an EMBL/GenBank/DDBJ whole genome shotgun (WGS) entry which is preliminary data.</text>
</comment>
<sequence>MTNAIQRNADLLEQFSPGITDHAEHTYRAMFPDLVDHTVDSIYGFAYRRTAIDLKSRHLMTLAILCTLGGCEGQLDFQLKAALQLGLSPDEIREVFIQVAVLAGNARATNAARQFQTLLEQRAGLPSSAPRHAAVQNRQASSA</sequence>
<dbReference type="InterPro" id="IPR003779">
    <property type="entry name" value="CMD-like"/>
</dbReference>
<accession>A0A246J4E1</accession>
<dbReference type="InterPro" id="IPR052512">
    <property type="entry name" value="4CMD/NDH-1_regulator"/>
</dbReference>
<feature type="domain" description="Carboxymuconolactone decarboxylase-like" evidence="1">
    <location>
        <begin position="42"/>
        <end position="114"/>
    </location>
</feature>
<gene>
    <name evidence="2" type="ORF">CDN99_17865</name>
</gene>
<evidence type="ECO:0000313" key="2">
    <source>
        <dbReference type="EMBL" id="OWQ87471.1"/>
    </source>
</evidence>
<dbReference type="PANTHER" id="PTHR33570:SF2">
    <property type="entry name" value="CARBOXYMUCONOLACTONE DECARBOXYLASE-LIKE DOMAIN-CONTAINING PROTEIN"/>
    <property type="match status" value="1"/>
</dbReference>
<name>A0A246J4E1_9BURK</name>
<dbReference type="PANTHER" id="PTHR33570">
    <property type="entry name" value="4-CARBOXYMUCONOLACTONE DECARBOXYLASE FAMILY PROTEIN"/>
    <property type="match status" value="1"/>
</dbReference>
<dbReference type="Proteomes" id="UP000197468">
    <property type="component" value="Unassembled WGS sequence"/>
</dbReference>